<evidence type="ECO:0000256" key="2">
    <source>
        <dbReference type="ARBA" id="ARBA00007639"/>
    </source>
</evidence>
<evidence type="ECO:0000256" key="4">
    <source>
        <dbReference type="SAM" id="MobiDB-lite"/>
    </source>
</evidence>
<dbReference type="GO" id="GO:0030313">
    <property type="term" value="C:cell envelope"/>
    <property type="evidence" value="ECO:0007669"/>
    <property type="project" value="UniProtKB-SubCell"/>
</dbReference>
<dbReference type="PANTHER" id="PTHR46847:SF1">
    <property type="entry name" value="D-ALLOSE-BINDING PERIPLASMIC PROTEIN-RELATED"/>
    <property type="match status" value="1"/>
</dbReference>
<evidence type="ECO:0000256" key="1">
    <source>
        <dbReference type="ARBA" id="ARBA00004196"/>
    </source>
</evidence>
<sequence length="393" mass="41424">MRRVDTRTAARRLRRGREAAVVVLAAAIVMTGCSIDGGPADEPGAAAGVGEGVDTRPSEPYTPSDDVGELPPRSGGLAAAMNVVNVEVFAATSRSMGIAADELGLDFTETVADGDPARNVDQLSSLLNQDVGATFVWDVDVAAQRPVVRELMDAGAAVFTLSSGPSTMPMVANQEQIGERIGAAVTEYIDGELGGEANVVIFNLDALPNIKPRFDAIRDALAGQPGVTVVSDVLWDTADPDSGFTSMSTILQANPDIDVVIGPDPVVLSALSAVEASGMDPNEMAFFGSDGEPEALELIAEGGPYKATYAFNFSIVGYAAGRWGADWLEGRSIPSLTIIEAVQLDSAEAIEQYNADVEDPATAFEERLSTYLQPLGSISYETRTEYWNEDNPQ</sequence>
<organism evidence="6 7">
    <name type="scientific">Microcella daejeonensis</name>
    <dbReference type="NCBI Taxonomy" id="2994971"/>
    <lineage>
        <taxon>Bacteria</taxon>
        <taxon>Bacillati</taxon>
        <taxon>Actinomycetota</taxon>
        <taxon>Actinomycetes</taxon>
        <taxon>Micrococcales</taxon>
        <taxon>Microbacteriaceae</taxon>
        <taxon>Microcella</taxon>
    </lineage>
</organism>
<dbReference type="InterPro" id="IPR028082">
    <property type="entry name" value="Peripla_BP_I"/>
</dbReference>
<evidence type="ECO:0000256" key="3">
    <source>
        <dbReference type="ARBA" id="ARBA00022729"/>
    </source>
</evidence>
<dbReference type="CDD" id="cd01536">
    <property type="entry name" value="PBP1_ABC_sugar_binding-like"/>
    <property type="match status" value="1"/>
</dbReference>
<dbReference type="EMBL" id="CP113089">
    <property type="protein sequence ID" value="WAB80739.1"/>
    <property type="molecule type" value="Genomic_DNA"/>
</dbReference>
<comment type="similarity">
    <text evidence="2">Belongs to the bacterial solute-binding protein 2 family.</text>
</comment>
<dbReference type="Gene3D" id="3.40.50.2300">
    <property type="match status" value="2"/>
</dbReference>
<protein>
    <submittedName>
        <fullName evidence="6">Sugar ABC transporter substrate-binding protein</fullName>
    </submittedName>
</protein>
<dbReference type="SUPFAM" id="SSF53822">
    <property type="entry name" value="Periplasmic binding protein-like I"/>
    <property type="match status" value="1"/>
</dbReference>
<dbReference type="Pfam" id="PF13407">
    <property type="entry name" value="Peripla_BP_4"/>
    <property type="match status" value="1"/>
</dbReference>
<gene>
    <name evidence="6" type="ORF">OVN18_09190</name>
</gene>
<keyword evidence="7" id="KW-1185">Reference proteome</keyword>
<evidence type="ECO:0000259" key="5">
    <source>
        <dbReference type="Pfam" id="PF13407"/>
    </source>
</evidence>
<dbReference type="AlphaFoldDB" id="A0A9E8MJJ4"/>
<dbReference type="PANTHER" id="PTHR46847">
    <property type="entry name" value="D-ALLOSE-BINDING PERIPLASMIC PROTEIN-RELATED"/>
    <property type="match status" value="1"/>
</dbReference>
<proteinExistence type="inferred from homology"/>
<name>A0A9E8MJJ4_9MICO</name>
<dbReference type="PROSITE" id="PS51257">
    <property type="entry name" value="PROKAR_LIPOPROTEIN"/>
    <property type="match status" value="1"/>
</dbReference>
<dbReference type="GO" id="GO:0030246">
    <property type="term" value="F:carbohydrate binding"/>
    <property type="evidence" value="ECO:0007669"/>
    <property type="project" value="UniProtKB-ARBA"/>
</dbReference>
<comment type="subcellular location">
    <subcellularLocation>
        <location evidence="1">Cell envelope</location>
    </subcellularLocation>
</comment>
<accession>A0A9E8MJJ4</accession>
<feature type="region of interest" description="Disordered" evidence="4">
    <location>
        <begin position="41"/>
        <end position="73"/>
    </location>
</feature>
<reference evidence="6" key="1">
    <citation type="submission" date="2022-11" db="EMBL/GenBank/DDBJ databases">
        <title>Description of Microcella daejonensis nov. sp, isolated from riverside soil.</title>
        <authorList>
            <person name="Molina K.M."/>
            <person name="Kim S.B."/>
        </authorList>
    </citation>
    <scope>NUCLEOTIDE SEQUENCE</scope>
    <source>
        <strain evidence="6">MMS21-STM12</strain>
    </source>
</reference>
<dbReference type="RefSeq" id="WP_267736728.1">
    <property type="nucleotide sequence ID" value="NZ_CP113089.1"/>
</dbReference>
<keyword evidence="3" id="KW-0732">Signal</keyword>
<dbReference type="InterPro" id="IPR025997">
    <property type="entry name" value="SBP_2_dom"/>
</dbReference>
<feature type="domain" description="Periplasmic binding protein" evidence="5">
    <location>
        <begin position="92"/>
        <end position="331"/>
    </location>
</feature>
<evidence type="ECO:0000313" key="6">
    <source>
        <dbReference type="EMBL" id="WAB80739.1"/>
    </source>
</evidence>
<dbReference type="KEGG" id="mdb:OVN18_09190"/>
<evidence type="ECO:0000313" key="7">
    <source>
        <dbReference type="Proteomes" id="UP001164706"/>
    </source>
</evidence>
<dbReference type="Proteomes" id="UP001164706">
    <property type="component" value="Chromosome"/>
</dbReference>